<keyword evidence="3" id="KW-1185">Reference proteome</keyword>
<keyword evidence="1" id="KW-0732">Signal</keyword>
<accession>A0ABR0A937</accession>
<organism evidence="2 3">
    <name type="scientific">Daphnia magna</name>
    <dbReference type="NCBI Taxonomy" id="35525"/>
    <lineage>
        <taxon>Eukaryota</taxon>
        <taxon>Metazoa</taxon>
        <taxon>Ecdysozoa</taxon>
        <taxon>Arthropoda</taxon>
        <taxon>Crustacea</taxon>
        <taxon>Branchiopoda</taxon>
        <taxon>Diplostraca</taxon>
        <taxon>Cladocera</taxon>
        <taxon>Anomopoda</taxon>
        <taxon>Daphniidae</taxon>
        <taxon>Daphnia</taxon>
    </lineage>
</organism>
<feature type="signal peptide" evidence="1">
    <location>
        <begin position="1"/>
        <end position="29"/>
    </location>
</feature>
<proteinExistence type="predicted"/>
<gene>
    <name evidence="2" type="ORF">OUZ56_003556</name>
</gene>
<dbReference type="EMBL" id="JAOYFB010000036">
    <property type="protein sequence ID" value="KAK4021645.1"/>
    <property type="molecule type" value="Genomic_DNA"/>
</dbReference>
<dbReference type="Proteomes" id="UP001234178">
    <property type="component" value="Unassembled WGS sequence"/>
</dbReference>
<feature type="chain" id="PRO_5045516526" description="Secreted protein" evidence="1">
    <location>
        <begin position="30"/>
        <end position="82"/>
    </location>
</feature>
<name>A0ABR0A937_9CRUS</name>
<evidence type="ECO:0000256" key="1">
    <source>
        <dbReference type="SAM" id="SignalP"/>
    </source>
</evidence>
<evidence type="ECO:0000313" key="2">
    <source>
        <dbReference type="EMBL" id="KAK4021645.1"/>
    </source>
</evidence>
<protein>
    <recommendedName>
        <fullName evidence="4">Secreted protein</fullName>
    </recommendedName>
</protein>
<evidence type="ECO:0008006" key="4">
    <source>
        <dbReference type="Google" id="ProtNLM"/>
    </source>
</evidence>
<comment type="caution">
    <text evidence="2">The sequence shown here is derived from an EMBL/GenBank/DDBJ whole genome shotgun (WGS) entry which is preliminary data.</text>
</comment>
<reference evidence="2 3" key="1">
    <citation type="journal article" date="2023" name="Nucleic Acids Res.">
        <title>The hologenome of Daphnia magna reveals possible DNA methylation and microbiome-mediated evolution of the host genome.</title>
        <authorList>
            <person name="Chaturvedi A."/>
            <person name="Li X."/>
            <person name="Dhandapani V."/>
            <person name="Marshall H."/>
            <person name="Kissane S."/>
            <person name="Cuenca-Cambronero M."/>
            <person name="Asole G."/>
            <person name="Calvet F."/>
            <person name="Ruiz-Romero M."/>
            <person name="Marangio P."/>
            <person name="Guigo R."/>
            <person name="Rago D."/>
            <person name="Mirbahai L."/>
            <person name="Eastwood N."/>
            <person name="Colbourne J.K."/>
            <person name="Zhou J."/>
            <person name="Mallon E."/>
            <person name="Orsini L."/>
        </authorList>
    </citation>
    <scope>NUCLEOTIDE SEQUENCE [LARGE SCALE GENOMIC DNA]</scope>
    <source>
        <strain evidence="2">LRV0_1</strain>
    </source>
</reference>
<evidence type="ECO:0000313" key="3">
    <source>
        <dbReference type="Proteomes" id="UP001234178"/>
    </source>
</evidence>
<sequence>MTLFSLLMFGSILFLRNWLILVCPAKVICSQLAFAVCQRYLGQSSTGRANQHPYGLDDVAKYPVKECDYVEPIWLDGLSVYS</sequence>